<comment type="subcellular location">
    <subcellularLocation>
        <location evidence="1 9">Cell membrane</location>
        <topology evidence="1 9">Multi-pass membrane protein</topology>
    </subcellularLocation>
</comment>
<dbReference type="InterPro" id="IPR005665">
    <property type="entry name" value="SecF_bac"/>
</dbReference>
<gene>
    <name evidence="9 12" type="primary">secF</name>
    <name evidence="12" type="ORF">FYJ87_03500</name>
</gene>
<evidence type="ECO:0000256" key="4">
    <source>
        <dbReference type="ARBA" id="ARBA00022692"/>
    </source>
</evidence>
<keyword evidence="7 9" id="KW-0811">Translocation</keyword>
<dbReference type="GO" id="GO:0043952">
    <property type="term" value="P:protein transport by the Sec complex"/>
    <property type="evidence" value="ECO:0007669"/>
    <property type="project" value="UniProtKB-UniRule"/>
</dbReference>
<dbReference type="InterPro" id="IPR048634">
    <property type="entry name" value="SecD_SecF_C"/>
</dbReference>
<keyword evidence="2 9" id="KW-0813">Transport</keyword>
<keyword evidence="8 9" id="KW-0472">Membrane</keyword>
<dbReference type="PANTHER" id="PTHR30081:SF8">
    <property type="entry name" value="PROTEIN TRANSLOCASE SUBUNIT SECF"/>
    <property type="match status" value="1"/>
</dbReference>
<dbReference type="NCBIfam" id="TIGR00966">
    <property type="entry name" value="transloc_SecF"/>
    <property type="match status" value="1"/>
</dbReference>
<evidence type="ECO:0000256" key="1">
    <source>
        <dbReference type="ARBA" id="ARBA00004651"/>
    </source>
</evidence>
<evidence type="ECO:0000256" key="2">
    <source>
        <dbReference type="ARBA" id="ARBA00022448"/>
    </source>
</evidence>
<dbReference type="Proteomes" id="UP000324726">
    <property type="component" value="Unassembled WGS sequence"/>
</dbReference>
<dbReference type="InterPro" id="IPR022645">
    <property type="entry name" value="SecD/SecF_bac"/>
</dbReference>
<feature type="transmembrane region" description="Helical" evidence="9">
    <location>
        <begin position="305"/>
        <end position="328"/>
    </location>
</feature>
<name>A0A5D4FXM3_9CORY</name>
<comment type="caution">
    <text evidence="12">The sequence shown here is derived from an EMBL/GenBank/DDBJ whole genome shotgun (WGS) entry which is preliminary data.</text>
</comment>
<proteinExistence type="inferred from homology"/>
<dbReference type="InterPro" id="IPR022813">
    <property type="entry name" value="SecD/SecF_arch_bac"/>
</dbReference>
<dbReference type="PRINTS" id="PR01755">
    <property type="entry name" value="SECFTRNLCASE"/>
</dbReference>
<dbReference type="Pfam" id="PF02355">
    <property type="entry name" value="SecD_SecF_C"/>
    <property type="match status" value="1"/>
</dbReference>
<feature type="transmembrane region" description="Helical" evidence="9">
    <location>
        <begin position="193"/>
        <end position="214"/>
    </location>
</feature>
<dbReference type="HAMAP" id="MF_01464_B">
    <property type="entry name" value="SecF_B"/>
    <property type="match status" value="1"/>
</dbReference>
<dbReference type="AlphaFoldDB" id="A0A5D4FXM3"/>
<dbReference type="GO" id="GO:0005886">
    <property type="term" value="C:plasma membrane"/>
    <property type="evidence" value="ECO:0007669"/>
    <property type="project" value="UniProtKB-SubCell"/>
</dbReference>
<dbReference type="SUPFAM" id="SSF82866">
    <property type="entry name" value="Multidrug efflux transporter AcrB transmembrane domain"/>
    <property type="match status" value="1"/>
</dbReference>
<comment type="similarity">
    <text evidence="9">Belongs to the SecD/SecF family. SecF subfamily.</text>
</comment>
<dbReference type="PANTHER" id="PTHR30081">
    <property type="entry name" value="PROTEIN-EXPORT MEMBRANE PROTEIN SEC"/>
    <property type="match status" value="1"/>
</dbReference>
<evidence type="ECO:0000256" key="7">
    <source>
        <dbReference type="ARBA" id="ARBA00023010"/>
    </source>
</evidence>
<evidence type="ECO:0000256" key="10">
    <source>
        <dbReference type="SAM" id="MobiDB-lite"/>
    </source>
</evidence>
<protein>
    <recommendedName>
        <fullName evidence="9">Protein-export membrane protein SecF</fullName>
    </recommendedName>
</protein>
<dbReference type="Pfam" id="PF07549">
    <property type="entry name" value="Sec_GG"/>
    <property type="match status" value="1"/>
</dbReference>
<evidence type="ECO:0000256" key="8">
    <source>
        <dbReference type="ARBA" id="ARBA00023136"/>
    </source>
</evidence>
<organism evidence="12 13">
    <name type="scientific">Corynebacterium urealyticum</name>
    <dbReference type="NCBI Taxonomy" id="43771"/>
    <lineage>
        <taxon>Bacteria</taxon>
        <taxon>Bacillati</taxon>
        <taxon>Actinomycetota</taxon>
        <taxon>Actinomycetes</taxon>
        <taxon>Mycobacteriales</taxon>
        <taxon>Corynebacteriaceae</taxon>
        <taxon>Corynebacterium</taxon>
    </lineage>
</organism>
<dbReference type="InterPro" id="IPR022646">
    <property type="entry name" value="SecD/SecF_CS"/>
</dbReference>
<evidence type="ECO:0000313" key="12">
    <source>
        <dbReference type="EMBL" id="TYR20059.1"/>
    </source>
</evidence>
<keyword evidence="4 9" id="KW-0812">Transmembrane</keyword>
<evidence type="ECO:0000256" key="5">
    <source>
        <dbReference type="ARBA" id="ARBA00022927"/>
    </source>
</evidence>
<sequence>MSSTDTAMSSMNTAQQKEQDKGSWLSQMYNGTGNFPFVAKRRLSYQILIAIFVVCIATIGFRGFNLGIDFEGGTRISMPPTASVQQDDVERVFTEATGVEPNAVQTVGSGDSQVIEINSERLTEEQIRQARTALFEEFKPVNAQGQPSEDAVNDSTVSESWGSSITQRMLLALGVFVLAVFAYIGLRMERDMAISAIIGVIIDLTIVSGLYALLGLDVSPATVIGLLTILAYSLYDTVVVFDKVQENTAGLFDSNRATYGEQVNLAINQTVMRSINTSIFSLVPIAALLVIAVWLMGVGTLKDLALVQFLGVICGTFNSIFFAAPMLVSLKMRQKKYQEHDEQVRKARERAAAGEEPVDDAEDAPRAGTRTVVSPNAGLRTRRDQQPDATGPDTSGVSWRPGM</sequence>
<keyword evidence="3 9" id="KW-1003">Cell membrane</keyword>
<feature type="transmembrane region" description="Helical" evidence="9">
    <location>
        <begin position="220"/>
        <end position="241"/>
    </location>
</feature>
<feature type="transmembrane region" description="Helical" evidence="9">
    <location>
        <begin position="43"/>
        <end position="64"/>
    </location>
</feature>
<feature type="compositionally biased region" description="Basic and acidic residues" evidence="10">
    <location>
        <begin position="341"/>
        <end position="353"/>
    </location>
</feature>
<dbReference type="GO" id="GO:0006605">
    <property type="term" value="P:protein targeting"/>
    <property type="evidence" value="ECO:0007669"/>
    <property type="project" value="UniProtKB-UniRule"/>
</dbReference>
<evidence type="ECO:0000256" key="9">
    <source>
        <dbReference type="HAMAP-Rule" id="MF_01464"/>
    </source>
</evidence>
<dbReference type="GO" id="GO:0065002">
    <property type="term" value="P:intracellular protein transmembrane transport"/>
    <property type="evidence" value="ECO:0007669"/>
    <property type="project" value="UniProtKB-UniRule"/>
</dbReference>
<evidence type="ECO:0000259" key="11">
    <source>
        <dbReference type="Pfam" id="PF02355"/>
    </source>
</evidence>
<evidence type="ECO:0000256" key="6">
    <source>
        <dbReference type="ARBA" id="ARBA00022989"/>
    </source>
</evidence>
<dbReference type="Gene3D" id="1.20.1640.10">
    <property type="entry name" value="Multidrug efflux transporter AcrB transmembrane domain"/>
    <property type="match status" value="1"/>
</dbReference>
<feature type="transmembrane region" description="Helical" evidence="9">
    <location>
        <begin position="279"/>
        <end position="299"/>
    </location>
</feature>
<reference evidence="12 13" key="1">
    <citation type="submission" date="2019-08" db="EMBL/GenBank/DDBJ databases">
        <title>Draft genome of C. urealyticum strain VH4248.</title>
        <authorList>
            <person name="Navas J."/>
        </authorList>
    </citation>
    <scope>NUCLEOTIDE SEQUENCE [LARGE SCALE GENOMIC DNA]</scope>
    <source>
        <strain evidence="12 13">VH4248</strain>
    </source>
</reference>
<comment type="function">
    <text evidence="9">Part of the Sec protein translocase complex. Interacts with the SecYEG preprotein conducting channel. SecDF uses the proton motive force (PMF) to complete protein translocation after the ATP-dependent function of SecA.</text>
</comment>
<keyword evidence="5 9" id="KW-0653">Protein transport</keyword>
<dbReference type="GO" id="GO:0015450">
    <property type="term" value="F:protein-transporting ATPase activity"/>
    <property type="evidence" value="ECO:0007669"/>
    <property type="project" value="InterPro"/>
</dbReference>
<evidence type="ECO:0000256" key="3">
    <source>
        <dbReference type="ARBA" id="ARBA00022475"/>
    </source>
</evidence>
<keyword evidence="6 9" id="KW-1133">Transmembrane helix</keyword>
<dbReference type="RefSeq" id="WP_148811741.1">
    <property type="nucleotide sequence ID" value="NZ_VSZI01000001.1"/>
</dbReference>
<evidence type="ECO:0000313" key="13">
    <source>
        <dbReference type="Proteomes" id="UP000324726"/>
    </source>
</evidence>
<feature type="region of interest" description="Disordered" evidence="10">
    <location>
        <begin position="341"/>
        <end position="403"/>
    </location>
</feature>
<feature type="compositionally biased region" description="Polar residues" evidence="10">
    <location>
        <begin position="1"/>
        <end position="16"/>
    </location>
</feature>
<comment type="subunit">
    <text evidence="9">Forms a complex with SecD. Part of the essential Sec protein translocation apparatus which comprises SecA, SecYEG and auxiliary proteins SecDF. Other proteins may also be involved.</text>
</comment>
<feature type="region of interest" description="Disordered" evidence="10">
    <location>
        <begin position="1"/>
        <end position="20"/>
    </location>
</feature>
<accession>A0A5D4FXM3</accession>
<dbReference type="EMBL" id="VSZI01000001">
    <property type="protein sequence ID" value="TYR20059.1"/>
    <property type="molecule type" value="Genomic_DNA"/>
</dbReference>
<feature type="transmembrane region" description="Helical" evidence="9">
    <location>
        <begin position="169"/>
        <end position="186"/>
    </location>
</feature>
<feature type="domain" description="Protein export membrane protein SecD/SecF C-terminal" evidence="11">
    <location>
        <begin position="146"/>
        <end position="332"/>
    </location>
</feature>